<sequence length="176" mass="20373">MYPLIRLLTSSIKARFSSPISINDLCETTFRCRPWDLDMFMEVNNGRMLTLYDIGRFDLSIRTGLSEVLRRNRWGFAVAGSSVRYRRRVRMFDRVTIRTQLVGIDDRWTYVAQSMWVKGQPASSVLLRTAVTSKSGSVPTHKVLDEMGLEQWETELPEWVSSWVAGDTLRPWPPEP</sequence>
<dbReference type="SUPFAM" id="SSF54637">
    <property type="entry name" value="Thioesterase/thiol ester dehydrase-isomerase"/>
    <property type="match status" value="1"/>
</dbReference>
<evidence type="ECO:0000313" key="1">
    <source>
        <dbReference type="EMBL" id="MCW7553988.1"/>
    </source>
</evidence>
<evidence type="ECO:0000313" key="2">
    <source>
        <dbReference type="Proteomes" id="UP001209854"/>
    </source>
</evidence>
<dbReference type="InterPro" id="IPR051490">
    <property type="entry name" value="THEM6_lcsJ_thioesterase"/>
</dbReference>
<comment type="caution">
    <text evidence="1">The sequence shown here is derived from an EMBL/GenBank/DDBJ whole genome shotgun (WGS) entry which is preliminary data.</text>
</comment>
<dbReference type="RefSeq" id="WP_262563729.1">
    <property type="nucleotide sequence ID" value="NZ_JAPFCC010000001.1"/>
</dbReference>
<dbReference type="CDD" id="cd00586">
    <property type="entry name" value="4HBT"/>
    <property type="match status" value="1"/>
</dbReference>
<reference evidence="1 2" key="1">
    <citation type="submission" date="2022-10" db="EMBL/GenBank/DDBJ databases">
        <title>High-quality genome sequences of two octocoral-associated bacteria, Endozoicomonas euniceicola EF212 and Endozoicomonas gorgoniicola PS125.</title>
        <authorList>
            <person name="Chiou Y.-J."/>
            <person name="Chen Y.-H."/>
        </authorList>
    </citation>
    <scope>NUCLEOTIDE SEQUENCE [LARGE SCALE GENOMIC DNA]</scope>
    <source>
        <strain evidence="1 2">PS125</strain>
    </source>
</reference>
<dbReference type="Gene3D" id="3.10.129.10">
    <property type="entry name" value="Hotdog Thioesterase"/>
    <property type="match status" value="1"/>
</dbReference>
<accession>A0ABT3MX70</accession>
<dbReference type="PANTHER" id="PTHR12475:SF4">
    <property type="entry name" value="PROTEIN THEM6"/>
    <property type="match status" value="1"/>
</dbReference>
<gene>
    <name evidence="1" type="ORF">NX722_15450</name>
</gene>
<dbReference type="InterPro" id="IPR029069">
    <property type="entry name" value="HotDog_dom_sf"/>
</dbReference>
<keyword evidence="2" id="KW-1185">Reference proteome</keyword>
<organism evidence="1 2">
    <name type="scientific">Endozoicomonas gorgoniicola</name>
    <dbReference type="NCBI Taxonomy" id="1234144"/>
    <lineage>
        <taxon>Bacteria</taxon>
        <taxon>Pseudomonadati</taxon>
        <taxon>Pseudomonadota</taxon>
        <taxon>Gammaproteobacteria</taxon>
        <taxon>Oceanospirillales</taxon>
        <taxon>Endozoicomonadaceae</taxon>
        <taxon>Endozoicomonas</taxon>
    </lineage>
</organism>
<protein>
    <submittedName>
        <fullName evidence="1">Acyl-CoA thioesterase</fullName>
    </submittedName>
</protein>
<dbReference type="Pfam" id="PF13279">
    <property type="entry name" value="4HBT_2"/>
    <property type="match status" value="1"/>
</dbReference>
<dbReference type="PANTHER" id="PTHR12475">
    <property type="match status" value="1"/>
</dbReference>
<proteinExistence type="predicted"/>
<dbReference type="EMBL" id="JAPFCC010000001">
    <property type="protein sequence ID" value="MCW7553988.1"/>
    <property type="molecule type" value="Genomic_DNA"/>
</dbReference>
<name>A0ABT3MX70_9GAMM</name>
<dbReference type="Proteomes" id="UP001209854">
    <property type="component" value="Unassembled WGS sequence"/>
</dbReference>